<sequence>MPSTGVLLAGVLLAMATPGHARPLPAAPEQARADGAAAAVEADWILDKLARPAPMRTAFVELRESRLLKNPLRLSGEYRRPADDVLVREVRAPYAETTTIHAGEATIERAAKSPRTFSLSRAPELAGLQASFGALLSGDRAGLAEHYTIDSDGSRQRWTLTLVPKHAELAAQLRDIVLYGRGAELRCIETRTPDAAEPQRTLLAGAARAAAEVDDAAGFAALCHGDGATTQ</sequence>
<dbReference type="Gene3D" id="2.50.20.10">
    <property type="entry name" value="Lipoprotein localisation LolA/LolB/LppX"/>
    <property type="match status" value="1"/>
</dbReference>
<feature type="signal peptide" evidence="1">
    <location>
        <begin position="1"/>
        <end position="21"/>
    </location>
</feature>
<protein>
    <submittedName>
        <fullName evidence="2">LolA-related protein</fullName>
    </submittedName>
</protein>
<organism evidence="2 3">
    <name type="scientific">Novilysobacter erysipheiresistens</name>
    <dbReference type="NCBI Taxonomy" id="1749332"/>
    <lineage>
        <taxon>Bacteria</taxon>
        <taxon>Pseudomonadati</taxon>
        <taxon>Pseudomonadota</taxon>
        <taxon>Gammaproteobacteria</taxon>
        <taxon>Lysobacterales</taxon>
        <taxon>Lysobacteraceae</taxon>
        <taxon>Novilysobacter</taxon>
    </lineage>
</organism>
<keyword evidence="3" id="KW-1185">Reference proteome</keyword>
<comment type="caution">
    <text evidence="2">The sequence shown here is derived from an EMBL/GenBank/DDBJ whole genome shotgun (WGS) entry which is preliminary data.</text>
</comment>
<dbReference type="Proteomes" id="UP001355056">
    <property type="component" value="Unassembled WGS sequence"/>
</dbReference>
<evidence type="ECO:0000313" key="2">
    <source>
        <dbReference type="EMBL" id="MEG3183650.1"/>
    </source>
</evidence>
<name>A0ABU7YXF4_9GAMM</name>
<accession>A0ABU7YXF4</accession>
<feature type="chain" id="PRO_5047063368" evidence="1">
    <location>
        <begin position="22"/>
        <end position="231"/>
    </location>
</feature>
<dbReference type="RefSeq" id="WP_332615856.1">
    <property type="nucleotide sequence ID" value="NZ_JAXGFP010000003.1"/>
</dbReference>
<gene>
    <name evidence="2" type="ORF">SNE34_06475</name>
</gene>
<dbReference type="InterPro" id="IPR004564">
    <property type="entry name" value="OM_lipoprot_carrier_LolA-like"/>
</dbReference>
<keyword evidence="1" id="KW-0732">Signal</keyword>
<dbReference type="Pfam" id="PF19574">
    <property type="entry name" value="LolA_3"/>
    <property type="match status" value="1"/>
</dbReference>
<evidence type="ECO:0000313" key="3">
    <source>
        <dbReference type="Proteomes" id="UP001355056"/>
    </source>
</evidence>
<dbReference type="EMBL" id="JAXGFP010000003">
    <property type="protein sequence ID" value="MEG3183650.1"/>
    <property type="molecule type" value="Genomic_DNA"/>
</dbReference>
<reference evidence="2 3" key="1">
    <citation type="journal article" date="2016" name="Int. J. Syst. Evol. Microbiol.">
        <title>Lysobacter erysipheiresistens sp. nov., an antagonist of powdery mildew, isolated from tobacco-cultivated soil.</title>
        <authorList>
            <person name="Xie B."/>
            <person name="Li T."/>
            <person name="Lin X."/>
            <person name="Wang C.J."/>
            <person name="Chen Y.J."/>
            <person name="Liu W.J."/>
            <person name="Zhao Z.W."/>
        </authorList>
    </citation>
    <scope>NUCLEOTIDE SEQUENCE [LARGE SCALE GENOMIC DNA]</scope>
    <source>
        <strain evidence="2 3">RS-LYSO-3</strain>
    </source>
</reference>
<proteinExistence type="predicted"/>
<evidence type="ECO:0000256" key="1">
    <source>
        <dbReference type="SAM" id="SignalP"/>
    </source>
</evidence>